<keyword evidence="4" id="KW-0325">Glycoprotein</keyword>
<dbReference type="InterPro" id="IPR039675">
    <property type="entry name" value="CILP1/CILP2"/>
</dbReference>
<dbReference type="GO" id="GO:0005576">
    <property type="term" value="C:extracellular region"/>
    <property type="evidence" value="ECO:0007669"/>
    <property type="project" value="UniProtKB-SubCell"/>
</dbReference>
<dbReference type="STRING" id="64144.ENSATEP00000002422"/>
<reference evidence="6" key="1">
    <citation type="submission" date="2021-04" db="EMBL/GenBank/DDBJ databases">
        <authorList>
            <consortium name="Wellcome Sanger Institute Data Sharing"/>
        </authorList>
    </citation>
    <scope>NUCLEOTIDE SEQUENCE [LARGE SCALE GENOMIC DNA]</scope>
</reference>
<accession>A0A3Q1H2G7</accession>
<keyword evidence="7" id="KW-1185">Reference proteome</keyword>
<sequence>QVESNTANNDCWTDWFDRDIPSGQGVWEILSALENENPAKVCNNPLQIEVLTKSRLSLFSICRDDTTTRVICKNSEQRQHQQIRFMCPTDFCSQKVCWTKWLDQDKPSGIGDLELLSNLRKENPGEICESPLYIDAVTSDTNNPVTSTGQSIFVPTKGFVCRNRDQRGQWCHNYKVRFGCPCSYNVV</sequence>
<feature type="domain" description="WxxW" evidence="5">
    <location>
        <begin position="12"/>
        <end position="87"/>
    </location>
</feature>
<dbReference type="AlphaFoldDB" id="A0A3Q1H2G7"/>
<feature type="domain" description="WxxW" evidence="5">
    <location>
        <begin position="98"/>
        <end position="180"/>
    </location>
</feature>
<evidence type="ECO:0000313" key="6">
    <source>
        <dbReference type="Ensembl" id="ENSATEP00000002422.2"/>
    </source>
</evidence>
<name>A0A3Q1H2G7_ANATE</name>
<reference evidence="6" key="2">
    <citation type="submission" date="2025-08" db="UniProtKB">
        <authorList>
            <consortium name="Ensembl"/>
        </authorList>
    </citation>
    <scope>IDENTIFICATION</scope>
</reference>
<proteinExistence type="predicted"/>
<evidence type="ECO:0000313" key="7">
    <source>
        <dbReference type="Proteomes" id="UP000265040"/>
    </source>
</evidence>
<evidence type="ECO:0000256" key="4">
    <source>
        <dbReference type="ARBA" id="ARBA00023180"/>
    </source>
</evidence>
<protein>
    <recommendedName>
        <fullName evidence="5">WxxW domain-containing protein</fullName>
    </recommendedName>
</protein>
<keyword evidence="2" id="KW-0964">Secreted</keyword>
<comment type="subcellular location">
    <subcellularLocation>
        <location evidence="1">Secreted</location>
    </subcellularLocation>
</comment>
<evidence type="ECO:0000256" key="3">
    <source>
        <dbReference type="ARBA" id="ARBA00022729"/>
    </source>
</evidence>
<dbReference type="PANTHER" id="PTHR15031">
    <property type="entry name" value="CARTILAGE INTERMEDIATE LAYER PROTEIN CLIP"/>
    <property type="match status" value="1"/>
</dbReference>
<dbReference type="OrthoDB" id="6049857at2759"/>
<evidence type="ECO:0000256" key="1">
    <source>
        <dbReference type="ARBA" id="ARBA00004613"/>
    </source>
</evidence>
<evidence type="ECO:0000259" key="5">
    <source>
        <dbReference type="Pfam" id="PF13330"/>
    </source>
</evidence>
<dbReference type="Ensembl" id="ENSATET00000002447.2">
    <property type="protein sequence ID" value="ENSATEP00000002422.2"/>
    <property type="gene ID" value="ENSATEG00000001712.2"/>
</dbReference>
<organism evidence="6 7">
    <name type="scientific">Anabas testudineus</name>
    <name type="common">Climbing perch</name>
    <name type="synonym">Anthias testudineus</name>
    <dbReference type="NCBI Taxonomy" id="64144"/>
    <lineage>
        <taxon>Eukaryota</taxon>
        <taxon>Metazoa</taxon>
        <taxon>Chordata</taxon>
        <taxon>Craniata</taxon>
        <taxon>Vertebrata</taxon>
        <taxon>Euteleostomi</taxon>
        <taxon>Actinopterygii</taxon>
        <taxon>Neopterygii</taxon>
        <taxon>Teleostei</taxon>
        <taxon>Neoteleostei</taxon>
        <taxon>Acanthomorphata</taxon>
        <taxon>Anabantaria</taxon>
        <taxon>Anabantiformes</taxon>
        <taxon>Anabantoidei</taxon>
        <taxon>Anabantidae</taxon>
        <taxon>Anabas</taxon>
    </lineage>
</organism>
<dbReference type="InterPro" id="IPR025155">
    <property type="entry name" value="WxxW_domain"/>
</dbReference>
<keyword evidence="3" id="KW-0732">Signal</keyword>
<reference evidence="6" key="3">
    <citation type="submission" date="2025-09" db="UniProtKB">
        <authorList>
            <consortium name="Ensembl"/>
        </authorList>
    </citation>
    <scope>IDENTIFICATION</scope>
</reference>
<dbReference type="Proteomes" id="UP000265040">
    <property type="component" value="Chromosome 13"/>
</dbReference>
<dbReference type="Pfam" id="PF13330">
    <property type="entry name" value="Mucin2_WxxW"/>
    <property type="match status" value="2"/>
</dbReference>
<dbReference type="InParanoid" id="A0A3Q1H2G7"/>
<dbReference type="GeneTree" id="ENSGT00390000008152"/>
<evidence type="ECO:0000256" key="2">
    <source>
        <dbReference type="ARBA" id="ARBA00022525"/>
    </source>
</evidence>
<dbReference type="PANTHER" id="PTHR15031:SF4">
    <property type="entry name" value="CARTILAGE INTERMEDIATE LAYER PROTEIN 1"/>
    <property type="match status" value="1"/>
</dbReference>